<evidence type="ECO:0000313" key="5">
    <source>
        <dbReference type="EMBL" id="MYY72446.1"/>
    </source>
</evidence>
<dbReference type="Gene3D" id="3.90.220.20">
    <property type="entry name" value="DNA methylase specificity domains"/>
    <property type="match status" value="2"/>
</dbReference>
<accession>A0ABD6J5P0</accession>
<reference evidence="5 6" key="1">
    <citation type="journal article" date="2020" name="Food Funct.">
        <title>Screening of Lactobacillus salivarius strains from the feces of Chinese populations and the evaluation of their effects against intestinal inflammation in mice.</title>
        <authorList>
            <person name="Zhai Q."/>
            <person name="Shen X."/>
            <person name="Cen S."/>
            <person name="Zhang C."/>
            <person name="Tian F."/>
            <person name="Zhao J."/>
            <person name="Zhang H."/>
            <person name="Xue Y."/>
            <person name="Chen W."/>
        </authorList>
    </citation>
    <scope>NUCLEOTIDE SEQUENCE [LARGE SCALE GENOMIC DNA]</scope>
    <source>
        <strain evidence="5 6">FZJTZ9M6.scaf</strain>
    </source>
</reference>
<dbReference type="CDD" id="cd17494">
    <property type="entry name" value="RMtype1_S_Sma198ORF994P-TRD2-CR2_like"/>
    <property type="match status" value="1"/>
</dbReference>
<gene>
    <name evidence="5" type="ORF">FYL10_01885</name>
</gene>
<dbReference type="PANTHER" id="PTHR30408">
    <property type="entry name" value="TYPE-1 RESTRICTION ENZYME ECOKI SPECIFICITY PROTEIN"/>
    <property type="match status" value="1"/>
</dbReference>
<dbReference type="GO" id="GO:0009307">
    <property type="term" value="P:DNA restriction-modification system"/>
    <property type="evidence" value="ECO:0007669"/>
    <property type="project" value="UniProtKB-KW"/>
</dbReference>
<comment type="similarity">
    <text evidence="1">Belongs to the type-I restriction system S methylase family.</text>
</comment>
<dbReference type="PANTHER" id="PTHR30408:SF12">
    <property type="entry name" value="TYPE I RESTRICTION ENZYME MJAVIII SPECIFICITY SUBUNIT"/>
    <property type="match status" value="1"/>
</dbReference>
<dbReference type="Proteomes" id="UP000470980">
    <property type="component" value="Unassembled WGS sequence"/>
</dbReference>
<keyword evidence="2" id="KW-0680">Restriction system</keyword>
<keyword evidence="3" id="KW-0238">DNA-binding</keyword>
<feature type="domain" description="Type I restriction modification DNA specificity" evidence="4">
    <location>
        <begin position="19"/>
        <end position="192"/>
    </location>
</feature>
<evidence type="ECO:0000256" key="1">
    <source>
        <dbReference type="ARBA" id="ARBA00010923"/>
    </source>
</evidence>
<dbReference type="RefSeq" id="WP_161011154.1">
    <property type="nucleotide sequence ID" value="NZ_VSTR01000001.1"/>
</dbReference>
<evidence type="ECO:0000259" key="4">
    <source>
        <dbReference type="Pfam" id="PF01420"/>
    </source>
</evidence>
<dbReference type="Gene3D" id="1.10.287.1120">
    <property type="entry name" value="Bipartite methylase S protein"/>
    <property type="match status" value="1"/>
</dbReference>
<proteinExistence type="inferred from homology"/>
<dbReference type="InterPro" id="IPR052021">
    <property type="entry name" value="Type-I_RS_S_subunit"/>
</dbReference>
<protein>
    <recommendedName>
        <fullName evidence="4">Type I restriction modification DNA specificity domain-containing protein</fullName>
    </recommendedName>
</protein>
<feature type="domain" description="Type I restriction modification DNA specificity" evidence="4">
    <location>
        <begin position="223"/>
        <end position="388"/>
    </location>
</feature>
<dbReference type="GO" id="GO:0003677">
    <property type="term" value="F:DNA binding"/>
    <property type="evidence" value="ECO:0007669"/>
    <property type="project" value="UniProtKB-KW"/>
</dbReference>
<organism evidence="5 6">
    <name type="scientific">Ligilactobacillus salivarius</name>
    <dbReference type="NCBI Taxonomy" id="1624"/>
    <lineage>
        <taxon>Bacteria</taxon>
        <taxon>Bacillati</taxon>
        <taxon>Bacillota</taxon>
        <taxon>Bacilli</taxon>
        <taxon>Lactobacillales</taxon>
        <taxon>Lactobacillaceae</taxon>
        <taxon>Ligilactobacillus</taxon>
    </lineage>
</organism>
<evidence type="ECO:0000256" key="2">
    <source>
        <dbReference type="ARBA" id="ARBA00022747"/>
    </source>
</evidence>
<dbReference type="AlphaFoldDB" id="A0ABD6J5P0"/>
<dbReference type="CDD" id="cd17294">
    <property type="entry name" value="RMtype1_S_MmaC7ORF19P_TRD1-CR1_like"/>
    <property type="match status" value="1"/>
</dbReference>
<dbReference type="EMBL" id="VSTR01000001">
    <property type="protein sequence ID" value="MYY72446.1"/>
    <property type="molecule type" value="Genomic_DNA"/>
</dbReference>
<name>A0ABD6J5P0_9LACO</name>
<evidence type="ECO:0000313" key="6">
    <source>
        <dbReference type="Proteomes" id="UP000470980"/>
    </source>
</evidence>
<dbReference type="SUPFAM" id="SSF116734">
    <property type="entry name" value="DNA methylase specificity domain"/>
    <property type="match status" value="2"/>
</dbReference>
<evidence type="ECO:0000256" key="3">
    <source>
        <dbReference type="ARBA" id="ARBA00023125"/>
    </source>
</evidence>
<comment type="caution">
    <text evidence="5">The sequence shown here is derived from an EMBL/GenBank/DDBJ whole genome shotgun (WGS) entry which is preliminary data.</text>
</comment>
<dbReference type="InterPro" id="IPR044946">
    <property type="entry name" value="Restrct_endonuc_typeI_TRD_sf"/>
</dbReference>
<sequence>MAKEEKKAPKLRFNGYTNDWEQVKLGDVAEITPGGTPSKNISDYWYPKEIPWLSSGEINKEIIFSTNDMISKKGFNNSSAKWINQNSVLIALAGQGKTRGKVAINRIPLTTNQSIAGIDPSDEIYYKFLYHQLTKDYLKLRLISSGDGSRGGLNKKLLNDYAVNLSGIDEQHKIGVLLSHIDNTLQLHEDHLQFLHSFKSFLLQKMFFDNDIPPLLRFNKFTEKWNQCKLNDHTIVTMGQSPNSKNYTNNQTGKILVQGNADLYKNKILKRVFTTEVTKTAVKNDILISVRAPVGDIARNQYESVVIGRGIASIKGNDFLYYQLEKMKNNGFWNKYIAGSTFESITGKDLKNTKIYTTNSDEERKIGNIFSSLTKIIQLQEHKIDSLKKLKQFLLQNMFI</sequence>
<dbReference type="InterPro" id="IPR000055">
    <property type="entry name" value="Restrct_endonuc_typeI_TRD"/>
</dbReference>
<dbReference type="Pfam" id="PF01420">
    <property type="entry name" value="Methylase_S"/>
    <property type="match status" value="2"/>
</dbReference>